<dbReference type="PANTHER" id="PTHR10201">
    <property type="entry name" value="MATRIX METALLOPROTEINASE"/>
    <property type="match status" value="1"/>
</dbReference>
<evidence type="ECO:0000256" key="4">
    <source>
        <dbReference type="ARBA" id="ARBA00022833"/>
    </source>
</evidence>
<dbReference type="PRINTS" id="PR00138">
    <property type="entry name" value="MATRIXIN"/>
</dbReference>
<evidence type="ECO:0000256" key="2">
    <source>
        <dbReference type="ARBA" id="ARBA00022723"/>
    </source>
</evidence>
<comment type="caution">
    <text evidence="7">The sequence shown here is derived from an EMBL/GenBank/DDBJ whole genome shotgun (WGS) entry which is preliminary data.</text>
</comment>
<evidence type="ECO:0000256" key="5">
    <source>
        <dbReference type="SAM" id="SignalP"/>
    </source>
</evidence>
<organism evidence="7 8">
    <name type="scientific">Hibiscus sabdariffa</name>
    <name type="common">roselle</name>
    <dbReference type="NCBI Taxonomy" id="183260"/>
    <lineage>
        <taxon>Eukaryota</taxon>
        <taxon>Viridiplantae</taxon>
        <taxon>Streptophyta</taxon>
        <taxon>Embryophyta</taxon>
        <taxon>Tracheophyta</taxon>
        <taxon>Spermatophyta</taxon>
        <taxon>Magnoliopsida</taxon>
        <taxon>eudicotyledons</taxon>
        <taxon>Gunneridae</taxon>
        <taxon>Pentapetalae</taxon>
        <taxon>rosids</taxon>
        <taxon>malvids</taxon>
        <taxon>Malvales</taxon>
        <taxon>Malvaceae</taxon>
        <taxon>Malvoideae</taxon>
        <taxon>Hibiscus</taxon>
    </lineage>
</organism>
<evidence type="ECO:0000256" key="1">
    <source>
        <dbReference type="ARBA" id="ARBA00022670"/>
    </source>
</evidence>
<keyword evidence="5" id="KW-0732">Signal</keyword>
<accession>A0ABR2FU93</accession>
<keyword evidence="4" id="KW-0862">Zinc</keyword>
<reference evidence="7 8" key="1">
    <citation type="journal article" date="2024" name="G3 (Bethesda)">
        <title>Genome assembly of Hibiscus sabdariffa L. provides insights into metabolisms of medicinal natural products.</title>
        <authorList>
            <person name="Kim T."/>
        </authorList>
    </citation>
    <scope>NUCLEOTIDE SEQUENCE [LARGE SCALE GENOMIC DNA]</scope>
    <source>
        <strain evidence="7">TK-2024</strain>
        <tissue evidence="7">Old leaves</tissue>
    </source>
</reference>
<name>A0ABR2FU93_9ROSI</name>
<feature type="domain" description="Peptidase metallopeptidase" evidence="6">
    <location>
        <begin position="77"/>
        <end position="231"/>
    </location>
</feature>
<evidence type="ECO:0000313" key="8">
    <source>
        <dbReference type="Proteomes" id="UP001472677"/>
    </source>
</evidence>
<keyword evidence="2" id="KW-0479">Metal-binding</keyword>
<evidence type="ECO:0000256" key="3">
    <source>
        <dbReference type="ARBA" id="ARBA00022801"/>
    </source>
</evidence>
<dbReference type="EMBL" id="JBBPBM010000004">
    <property type="protein sequence ID" value="KAK8587815.1"/>
    <property type="molecule type" value="Genomic_DNA"/>
</dbReference>
<dbReference type="Pfam" id="PF00413">
    <property type="entry name" value="Peptidase_M10"/>
    <property type="match status" value="1"/>
</dbReference>
<dbReference type="SUPFAM" id="SSF55486">
    <property type="entry name" value="Metalloproteases ('zincins'), catalytic domain"/>
    <property type="match status" value="1"/>
</dbReference>
<proteinExistence type="predicted"/>
<dbReference type="InterPro" id="IPR001818">
    <property type="entry name" value="Pept_M10_metallopeptidase"/>
</dbReference>
<gene>
    <name evidence="7" type="ORF">V6N12_022290</name>
</gene>
<dbReference type="InterPro" id="IPR024079">
    <property type="entry name" value="MetalloPept_cat_dom_sf"/>
</dbReference>
<keyword evidence="8" id="KW-1185">Reference proteome</keyword>
<evidence type="ECO:0000259" key="6">
    <source>
        <dbReference type="SMART" id="SM00235"/>
    </source>
</evidence>
<dbReference type="Proteomes" id="UP001472677">
    <property type="component" value="Unassembled WGS sequence"/>
</dbReference>
<dbReference type="InterPro" id="IPR006026">
    <property type="entry name" value="Peptidase_Metallo"/>
</dbReference>
<dbReference type="Gene3D" id="3.40.390.10">
    <property type="entry name" value="Collagenase (Catalytic Domain)"/>
    <property type="match status" value="1"/>
</dbReference>
<feature type="signal peptide" evidence="5">
    <location>
        <begin position="1"/>
        <end position="25"/>
    </location>
</feature>
<dbReference type="SMART" id="SM00235">
    <property type="entry name" value="ZnMc"/>
    <property type="match status" value="1"/>
</dbReference>
<evidence type="ECO:0000313" key="7">
    <source>
        <dbReference type="EMBL" id="KAK8587815.1"/>
    </source>
</evidence>
<protein>
    <recommendedName>
        <fullName evidence="6">Peptidase metallopeptidase domain-containing protein</fullName>
    </recommendedName>
</protein>
<feature type="chain" id="PRO_5045515959" description="Peptidase metallopeptidase domain-containing protein" evidence="5">
    <location>
        <begin position="26"/>
        <end position="231"/>
    </location>
</feature>
<dbReference type="PANTHER" id="PTHR10201:SF213">
    <property type="entry name" value="METALLOENDOPROTEINASE 2-MMP-LIKE"/>
    <property type="match status" value="1"/>
</dbReference>
<dbReference type="InterPro" id="IPR021190">
    <property type="entry name" value="Pept_M10A"/>
</dbReference>
<keyword evidence="1" id="KW-0645">Protease</keyword>
<sequence length="231" mass="25791">MAAKFGHKLLGTFLMFLVLQPFAATSRTLKLASLQIIEQGQHRGCGVPDIIGQPISDDIEGRHGMFRLLDNYKFFNGELKWTNFPVTYGFLPNSRIPSGLDSQAVIDSVTAAFKVWEAAYPKFTFKKIDPGNTANIKIEFTWLYGRYYGFGYAPPNGLLQLDYVHTNWSTGSTPAWNQLDLQSGVMHEIGHTLGLDHSTNHSAVMNDTLIFGTIKRVLAPDDKDGITKLYT</sequence>
<keyword evidence="3" id="KW-0378">Hydrolase</keyword>